<dbReference type="PRINTS" id="PR00420">
    <property type="entry name" value="RNGMNOXGNASE"/>
</dbReference>
<gene>
    <name evidence="3" type="ORF">ACFPOE_15975</name>
</gene>
<evidence type="ECO:0000259" key="2">
    <source>
        <dbReference type="Pfam" id="PF01494"/>
    </source>
</evidence>
<feature type="domain" description="FAD-binding" evidence="2">
    <location>
        <begin position="7"/>
        <end position="324"/>
    </location>
</feature>
<evidence type="ECO:0000256" key="1">
    <source>
        <dbReference type="ARBA" id="ARBA00023002"/>
    </source>
</evidence>
<dbReference type="InterPro" id="IPR002938">
    <property type="entry name" value="FAD-bd"/>
</dbReference>
<keyword evidence="1" id="KW-0560">Oxidoreductase</keyword>
<dbReference type="Proteomes" id="UP001596037">
    <property type="component" value="Unassembled WGS sequence"/>
</dbReference>
<keyword evidence="4" id="KW-1185">Reference proteome</keyword>
<dbReference type="Gene3D" id="3.50.50.60">
    <property type="entry name" value="FAD/NAD(P)-binding domain"/>
    <property type="match status" value="2"/>
</dbReference>
<proteinExistence type="predicted"/>
<dbReference type="InterPro" id="IPR050631">
    <property type="entry name" value="PheA/TfdB_FAD_monoxygenase"/>
</dbReference>
<evidence type="ECO:0000313" key="3">
    <source>
        <dbReference type="EMBL" id="MFC5499046.1"/>
    </source>
</evidence>
<dbReference type="RefSeq" id="WP_376851128.1">
    <property type="nucleotide sequence ID" value="NZ_JBHSMF010000009.1"/>
</dbReference>
<evidence type="ECO:0000313" key="4">
    <source>
        <dbReference type="Proteomes" id="UP001596037"/>
    </source>
</evidence>
<dbReference type="Pfam" id="PF01494">
    <property type="entry name" value="FAD_binding_3"/>
    <property type="match status" value="1"/>
</dbReference>
<dbReference type="EMBL" id="JBHSMF010000009">
    <property type="protein sequence ID" value="MFC5499046.1"/>
    <property type="molecule type" value="Genomic_DNA"/>
</dbReference>
<reference evidence="4" key="1">
    <citation type="journal article" date="2019" name="Int. J. Syst. Evol. Microbiol.">
        <title>The Global Catalogue of Microorganisms (GCM) 10K type strain sequencing project: providing services to taxonomists for standard genome sequencing and annotation.</title>
        <authorList>
            <consortium name="The Broad Institute Genomics Platform"/>
            <consortium name="The Broad Institute Genome Sequencing Center for Infectious Disease"/>
            <person name="Wu L."/>
            <person name="Ma J."/>
        </authorList>
    </citation>
    <scope>NUCLEOTIDE SEQUENCE [LARGE SCALE GENOMIC DNA]</scope>
    <source>
        <strain evidence="4">CCUG 57401</strain>
    </source>
</reference>
<dbReference type="NCBIfam" id="NF004833">
    <property type="entry name" value="PRK06185.1-1"/>
    <property type="match status" value="1"/>
</dbReference>
<dbReference type="PANTHER" id="PTHR43476:SF5">
    <property type="entry name" value="FAD-DEPENDENT MONOOXYGENASE"/>
    <property type="match status" value="1"/>
</dbReference>
<dbReference type="PANTHER" id="PTHR43476">
    <property type="entry name" value="3-(3-HYDROXY-PHENYL)PROPIONATE/3-HYDROXYCINNAMIC ACID HYDROXYLASE"/>
    <property type="match status" value="1"/>
</dbReference>
<dbReference type="InterPro" id="IPR036188">
    <property type="entry name" value="FAD/NAD-bd_sf"/>
</dbReference>
<dbReference type="NCBIfam" id="NF004834">
    <property type="entry name" value="PRK06185.1-3"/>
    <property type="match status" value="1"/>
</dbReference>
<accession>A0ABW0NGI0</accession>
<protein>
    <submittedName>
        <fullName evidence="3">FAD-dependent oxidoreductase</fullName>
    </submittedName>
</protein>
<name>A0ABW0NGI0_9BURK</name>
<dbReference type="SUPFAM" id="SSF51905">
    <property type="entry name" value="FAD/NAD(P)-binding domain"/>
    <property type="match status" value="1"/>
</dbReference>
<sequence>MSASVSTRCCIAGGGPAGIMLGLLLARAGVDVTVLEKHGDFLRDFRGDTVHPSTLEVMHELGLLDEFLARPHDKAYDLRVTTGREEAVIADFRRLPTRCGFIAMMPQWEFLDFLRDHAVRYPGFHLLMNAEATGLVQAQGRVTGVTARTADGELRIDAGLVIGADGRRSTLRQAAGLKVLDLGAPIDVLWMRIAKRPDDPAGSGGRIGAGHFVAMIDRGSYWQCAYVIPKGGISAIQARGLDAFRGELAQLVPIFAGRLDQELPAWDAVKLLSVSVDRLETWWKPGLLCIGDAAHAMSPIGGVGINLAIQDAVATANILAATLADPKAGADAITPLLQQVQARRMLPTRLVQWAQVAAQNNLINPLLERQQAPAMPFALRLLNRVPALRVIPAYAVGVGIRPEHVRSPKMQV</sequence>
<comment type="caution">
    <text evidence="3">The sequence shown here is derived from an EMBL/GenBank/DDBJ whole genome shotgun (WGS) entry which is preliminary data.</text>
</comment>
<organism evidence="3 4">
    <name type="scientific">Caenimonas terrae</name>
    <dbReference type="NCBI Taxonomy" id="696074"/>
    <lineage>
        <taxon>Bacteria</taxon>
        <taxon>Pseudomonadati</taxon>
        <taxon>Pseudomonadota</taxon>
        <taxon>Betaproteobacteria</taxon>
        <taxon>Burkholderiales</taxon>
        <taxon>Comamonadaceae</taxon>
        <taxon>Caenimonas</taxon>
    </lineage>
</organism>